<evidence type="ECO:0000256" key="1">
    <source>
        <dbReference type="SAM" id="MobiDB-lite"/>
    </source>
</evidence>
<dbReference type="CDD" id="cd11614">
    <property type="entry name" value="SAF_CpaB_FlgA_like"/>
    <property type="match status" value="1"/>
</dbReference>
<keyword evidence="3" id="KW-1185">Reference proteome</keyword>
<evidence type="ECO:0000313" key="3">
    <source>
        <dbReference type="Proteomes" id="UP000216454"/>
    </source>
</evidence>
<reference evidence="2 3" key="1">
    <citation type="journal article" date="2017" name="BMC Genomics">
        <title>Comparative genomic and phylogenomic analyses of the Bifidobacteriaceae family.</title>
        <authorList>
            <person name="Lugli G.A."/>
            <person name="Milani C."/>
            <person name="Turroni F."/>
            <person name="Duranti S."/>
            <person name="Mancabelli L."/>
            <person name="Mangifesta M."/>
            <person name="Ferrario C."/>
            <person name="Modesto M."/>
            <person name="Mattarelli P."/>
            <person name="Jiri K."/>
            <person name="van Sinderen D."/>
            <person name="Ventura M."/>
        </authorList>
    </citation>
    <scope>NUCLEOTIDE SEQUENCE [LARGE SCALE GENOMIC DNA]</scope>
    <source>
        <strain evidence="2 3">DSM 24744</strain>
    </source>
</reference>
<feature type="compositionally biased region" description="Low complexity" evidence="1">
    <location>
        <begin position="197"/>
        <end position="209"/>
    </location>
</feature>
<dbReference type="OrthoDB" id="3233073at2"/>
<proteinExistence type="predicted"/>
<dbReference type="AlphaFoldDB" id="A0A261F363"/>
<accession>A0A261F363</accession>
<sequence length="283" mass="29333">MSIFDHANTFSTPWRRSARHNGASALASRHRRLLARRLVCALCAGLLAWSIVSAIGMSQATCAIYVAARDITVGEHVTSSMLRTAWVPQDSAARHAISAQSVTDDKVSGFAQVAIARGEPIFKGMLSSDAFATEGLTSVDLQLASTTDRLVPGDVVDLVASRACSNADDSLSSGTDTASQGTETSQETEKPEDTADAADTADMTNTPPAGEASDLAARPPDSCILARGATVLKVTQPSSSAFSQTQSPSVALALAPADALTVLTVAGSEPIIAVERNHDAATH</sequence>
<dbReference type="RefSeq" id="WP_094690611.1">
    <property type="nucleotide sequence ID" value="NZ_MWWQ01000004.1"/>
</dbReference>
<feature type="compositionally biased region" description="Polar residues" evidence="1">
    <location>
        <begin position="166"/>
        <end position="185"/>
    </location>
</feature>
<feature type="region of interest" description="Disordered" evidence="1">
    <location>
        <begin position="166"/>
        <end position="218"/>
    </location>
</feature>
<evidence type="ECO:0000313" key="2">
    <source>
        <dbReference type="EMBL" id="OZG53513.1"/>
    </source>
</evidence>
<dbReference type="EMBL" id="MWWQ01000004">
    <property type="protein sequence ID" value="OZG53513.1"/>
    <property type="molecule type" value="Genomic_DNA"/>
</dbReference>
<name>A0A261F363_9BIFI</name>
<dbReference type="Proteomes" id="UP000216454">
    <property type="component" value="Unassembled WGS sequence"/>
</dbReference>
<organism evidence="2 3">
    <name type="scientific">Pseudoscardovia suis</name>
    <dbReference type="NCBI Taxonomy" id="987063"/>
    <lineage>
        <taxon>Bacteria</taxon>
        <taxon>Bacillati</taxon>
        <taxon>Actinomycetota</taxon>
        <taxon>Actinomycetes</taxon>
        <taxon>Bifidobacteriales</taxon>
        <taxon>Bifidobacteriaceae</taxon>
        <taxon>Pseudoscardovia</taxon>
    </lineage>
</organism>
<comment type="caution">
    <text evidence="2">The sequence shown here is derived from an EMBL/GenBank/DDBJ whole genome shotgun (WGS) entry which is preliminary data.</text>
</comment>
<gene>
    <name evidence="2" type="ORF">PSSU_0279</name>
</gene>
<protein>
    <submittedName>
        <fullName evidence="2">SAF domain containing protein</fullName>
    </submittedName>
</protein>